<dbReference type="SUPFAM" id="SSF57938">
    <property type="entry name" value="DnaJ/Hsp40 cysteine-rich domain"/>
    <property type="match status" value="1"/>
</dbReference>
<evidence type="ECO:0000313" key="10">
    <source>
        <dbReference type="WBParaSite" id="HNAJ_0000144501-mRNA-1"/>
    </source>
</evidence>
<dbReference type="Gene3D" id="2.10.230.10">
    <property type="entry name" value="Heat shock protein DnaJ, cysteine-rich domain"/>
    <property type="match status" value="1"/>
</dbReference>
<dbReference type="GO" id="GO:0051082">
    <property type="term" value="F:unfolded protein binding"/>
    <property type="evidence" value="ECO:0007669"/>
    <property type="project" value="InterPro"/>
</dbReference>
<dbReference type="EMBL" id="UZAE01000559">
    <property type="protein sequence ID" value="VDN97303.1"/>
    <property type="molecule type" value="Genomic_DNA"/>
</dbReference>
<dbReference type="FunFam" id="1.10.287.110:FF:000014">
    <property type="entry name" value="dnaJ homolog subfamily A member 1"/>
    <property type="match status" value="1"/>
</dbReference>
<feature type="domain" description="CR-type" evidence="7">
    <location>
        <begin position="127"/>
        <end position="211"/>
    </location>
</feature>
<dbReference type="STRING" id="102285.A0A0R3T376"/>
<dbReference type="Gene3D" id="1.10.287.110">
    <property type="entry name" value="DnaJ domain"/>
    <property type="match status" value="1"/>
</dbReference>
<evidence type="ECO:0000256" key="4">
    <source>
        <dbReference type="ARBA" id="ARBA00022833"/>
    </source>
</evidence>
<dbReference type="InterPro" id="IPR044713">
    <property type="entry name" value="DNJA1/2-like"/>
</dbReference>
<dbReference type="InterPro" id="IPR008971">
    <property type="entry name" value="HSP40/DnaJ_pept-bd"/>
</dbReference>
<gene>
    <name evidence="8" type="ORF">HNAJ_LOCUS1444</name>
</gene>
<dbReference type="Proteomes" id="UP000278807">
    <property type="component" value="Unassembled WGS sequence"/>
</dbReference>
<evidence type="ECO:0000256" key="1">
    <source>
        <dbReference type="ARBA" id="ARBA00022723"/>
    </source>
</evidence>
<dbReference type="Pfam" id="PF00684">
    <property type="entry name" value="DnaJ_CXXCXGXG"/>
    <property type="match status" value="1"/>
</dbReference>
<keyword evidence="9" id="KW-1185">Reference proteome</keyword>
<sequence length="400" mass="44641">MVKETKFYDILEVKPDATTAEIKKSYKKLALRYHPDKNNNDDGEKFKEISQAFEVLSDPKKRDIYDQGGEQALKEGGGGDFNFHNPFDIFDMFFGGGGGGMHRNRGPPRGRDTVHPLTVTLEELYKGSTRKINVTRNVICPKCDGLGGKPGSAKTCSVCNGAGYKMKLRQIAPGVVQQSHSVCPECHGSKEVIPAKDRCPTCSGNKVIRKKKTLDVEIDKGMMDNQNIRFAGEGDVEPGIEPGDIIFSLDEQPHEHFQRRKMDLIYQMSITVGEALTGFRHVIKTLDDRQLIVESKPGEVIKPDDLRVISNEGMPRYRNPFEKGRLIIKFNVVFPPSLDSVTVEKLRGVLPLSNTEPIGPEACEVELLPYEESNAYHNEHHEAYMEEDADGPQRVHCGAA</sequence>
<reference evidence="10" key="1">
    <citation type="submission" date="2017-02" db="UniProtKB">
        <authorList>
            <consortium name="WormBaseParasite"/>
        </authorList>
    </citation>
    <scope>IDENTIFICATION</scope>
</reference>
<dbReference type="Pfam" id="PF00226">
    <property type="entry name" value="DnaJ"/>
    <property type="match status" value="1"/>
</dbReference>
<dbReference type="GO" id="GO:0008270">
    <property type="term" value="F:zinc ion binding"/>
    <property type="evidence" value="ECO:0007669"/>
    <property type="project" value="UniProtKB-KW"/>
</dbReference>
<dbReference type="InterPro" id="IPR002939">
    <property type="entry name" value="DnaJ_C"/>
</dbReference>
<dbReference type="AlphaFoldDB" id="A0A0R3T376"/>
<dbReference type="GO" id="GO:0006457">
    <property type="term" value="P:protein folding"/>
    <property type="evidence" value="ECO:0007669"/>
    <property type="project" value="InterPro"/>
</dbReference>
<name>A0A0R3T376_RODNA</name>
<dbReference type="CDD" id="cd10719">
    <property type="entry name" value="DnaJ_zf"/>
    <property type="match status" value="1"/>
</dbReference>
<dbReference type="Pfam" id="PF01556">
    <property type="entry name" value="DnaJ_C"/>
    <property type="match status" value="1"/>
</dbReference>
<evidence type="ECO:0000256" key="2">
    <source>
        <dbReference type="ARBA" id="ARBA00022737"/>
    </source>
</evidence>
<evidence type="ECO:0000313" key="8">
    <source>
        <dbReference type="EMBL" id="VDN97303.1"/>
    </source>
</evidence>
<evidence type="ECO:0000256" key="5">
    <source>
        <dbReference type="PROSITE-ProRule" id="PRU00546"/>
    </source>
</evidence>
<dbReference type="CDD" id="cd06257">
    <property type="entry name" value="DnaJ"/>
    <property type="match status" value="1"/>
</dbReference>
<dbReference type="PROSITE" id="PS00636">
    <property type="entry name" value="DNAJ_1"/>
    <property type="match status" value="1"/>
</dbReference>
<dbReference type="SUPFAM" id="SSF46565">
    <property type="entry name" value="Chaperone J-domain"/>
    <property type="match status" value="1"/>
</dbReference>
<dbReference type="SUPFAM" id="SSF49493">
    <property type="entry name" value="HSP40/DnaJ peptide-binding domain"/>
    <property type="match status" value="2"/>
</dbReference>
<dbReference type="GO" id="GO:0009408">
    <property type="term" value="P:response to heat"/>
    <property type="evidence" value="ECO:0007669"/>
    <property type="project" value="InterPro"/>
</dbReference>
<dbReference type="GO" id="GO:0005524">
    <property type="term" value="F:ATP binding"/>
    <property type="evidence" value="ECO:0007669"/>
    <property type="project" value="InterPro"/>
</dbReference>
<dbReference type="OrthoDB" id="550424at2759"/>
<dbReference type="PROSITE" id="PS50076">
    <property type="entry name" value="DNAJ_2"/>
    <property type="match status" value="1"/>
</dbReference>
<protein>
    <submittedName>
        <fullName evidence="10">DnaJ-domain-containing protein</fullName>
    </submittedName>
</protein>
<dbReference type="PANTHER" id="PTHR43888">
    <property type="entry name" value="DNAJ-LIKE-2, ISOFORM A-RELATED"/>
    <property type="match status" value="1"/>
</dbReference>
<dbReference type="FunFam" id="2.60.260.20:FF:000003">
    <property type="entry name" value="DnaJ subfamily A member 2"/>
    <property type="match status" value="1"/>
</dbReference>
<dbReference type="CDD" id="cd10747">
    <property type="entry name" value="DnaJ_C"/>
    <property type="match status" value="1"/>
</dbReference>
<keyword evidence="2" id="KW-0677">Repeat</keyword>
<feature type="zinc finger region" description="CR-type" evidence="5">
    <location>
        <begin position="127"/>
        <end position="211"/>
    </location>
</feature>
<dbReference type="WBParaSite" id="HNAJ_0000144501-mRNA-1">
    <property type="protein sequence ID" value="HNAJ_0000144501-mRNA-1"/>
    <property type="gene ID" value="HNAJ_0000144501"/>
</dbReference>
<keyword evidence="3 5" id="KW-0863">Zinc-finger</keyword>
<dbReference type="InterPro" id="IPR036869">
    <property type="entry name" value="J_dom_sf"/>
</dbReference>
<dbReference type="FunFam" id="2.10.230.10:FF:000001">
    <property type="entry name" value="DnaJ subfamily A member 2"/>
    <property type="match status" value="1"/>
</dbReference>
<dbReference type="InterPro" id="IPR036410">
    <property type="entry name" value="HSP_DnaJ_Cys-rich_dom_sf"/>
</dbReference>
<dbReference type="HAMAP" id="MF_01152">
    <property type="entry name" value="DnaJ"/>
    <property type="match status" value="1"/>
</dbReference>
<dbReference type="InterPro" id="IPR012724">
    <property type="entry name" value="DnaJ"/>
</dbReference>
<evidence type="ECO:0000313" key="9">
    <source>
        <dbReference type="Proteomes" id="UP000278807"/>
    </source>
</evidence>
<dbReference type="SMART" id="SM00271">
    <property type="entry name" value="DnaJ"/>
    <property type="match status" value="1"/>
</dbReference>
<evidence type="ECO:0000259" key="7">
    <source>
        <dbReference type="PROSITE" id="PS51188"/>
    </source>
</evidence>
<keyword evidence="4 5" id="KW-0862">Zinc</keyword>
<organism evidence="10">
    <name type="scientific">Rodentolepis nana</name>
    <name type="common">Dwarf tapeworm</name>
    <name type="synonym">Hymenolepis nana</name>
    <dbReference type="NCBI Taxonomy" id="102285"/>
    <lineage>
        <taxon>Eukaryota</taxon>
        <taxon>Metazoa</taxon>
        <taxon>Spiralia</taxon>
        <taxon>Lophotrochozoa</taxon>
        <taxon>Platyhelminthes</taxon>
        <taxon>Cestoda</taxon>
        <taxon>Eucestoda</taxon>
        <taxon>Cyclophyllidea</taxon>
        <taxon>Hymenolepididae</taxon>
        <taxon>Rodentolepis</taxon>
    </lineage>
</organism>
<evidence type="ECO:0000259" key="6">
    <source>
        <dbReference type="PROSITE" id="PS50076"/>
    </source>
</evidence>
<keyword evidence="1 5" id="KW-0479">Metal-binding</keyword>
<dbReference type="InterPro" id="IPR018253">
    <property type="entry name" value="DnaJ_domain_CS"/>
</dbReference>
<dbReference type="GO" id="GO:0030544">
    <property type="term" value="F:Hsp70 protein binding"/>
    <property type="evidence" value="ECO:0007669"/>
    <property type="project" value="InterPro"/>
</dbReference>
<accession>A0A0R3T376</accession>
<dbReference type="PRINTS" id="PR00625">
    <property type="entry name" value="JDOMAIN"/>
</dbReference>
<feature type="domain" description="J" evidence="6">
    <location>
        <begin position="6"/>
        <end position="69"/>
    </location>
</feature>
<evidence type="ECO:0000256" key="3">
    <source>
        <dbReference type="ARBA" id="ARBA00022771"/>
    </source>
</evidence>
<dbReference type="InterPro" id="IPR001305">
    <property type="entry name" value="HSP_DnaJ_Cys-rich_dom"/>
</dbReference>
<dbReference type="PROSITE" id="PS51188">
    <property type="entry name" value="ZF_CR"/>
    <property type="match status" value="1"/>
</dbReference>
<dbReference type="Gene3D" id="2.60.260.20">
    <property type="entry name" value="Urease metallochaperone UreE, N-terminal domain"/>
    <property type="match status" value="2"/>
</dbReference>
<dbReference type="InterPro" id="IPR001623">
    <property type="entry name" value="DnaJ_domain"/>
</dbReference>
<proteinExistence type="inferred from homology"/>
<reference evidence="8 9" key="2">
    <citation type="submission" date="2018-11" db="EMBL/GenBank/DDBJ databases">
        <authorList>
            <consortium name="Pathogen Informatics"/>
        </authorList>
    </citation>
    <scope>NUCLEOTIDE SEQUENCE [LARGE SCALE GENOMIC DNA]</scope>
</reference>